<keyword evidence="4" id="KW-0456">Lyase</keyword>
<dbReference type="GO" id="GO:0008732">
    <property type="term" value="F:L-allo-threonine aldolase activity"/>
    <property type="evidence" value="ECO:0007669"/>
    <property type="project" value="TreeGrafter"/>
</dbReference>
<dbReference type="RefSeq" id="XP_031563317.1">
    <property type="nucleotide sequence ID" value="XM_031707457.1"/>
</dbReference>
<dbReference type="GO" id="GO:0006545">
    <property type="term" value="P:glycine biosynthetic process"/>
    <property type="evidence" value="ECO:0007669"/>
    <property type="project" value="TreeGrafter"/>
</dbReference>
<dbReference type="KEGG" id="aten:116298879"/>
<dbReference type="SUPFAM" id="SSF53383">
    <property type="entry name" value="PLP-dependent transferases"/>
    <property type="match status" value="1"/>
</dbReference>
<dbReference type="Gene3D" id="3.90.1150.10">
    <property type="entry name" value="Aspartate Aminotransferase, domain 1"/>
    <property type="match status" value="1"/>
</dbReference>
<feature type="modified residue" description="N6-(pyridoxal phosphate)lysine" evidence="5">
    <location>
        <position position="257"/>
    </location>
</feature>
<keyword evidence="7" id="KW-1185">Reference proteome</keyword>
<keyword evidence="3" id="KW-0663">Pyridoxal phosphate</keyword>
<dbReference type="PANTHER" id="PTHR48097">
    <property type="entry name" value="L-THREONINE ALDOLASE-RELATED"/>
    <property type="match status" value="1"/>
</dbReference>
<dbReference type="OrthoDB" id="10261951at2759"/>
<comment type="similarity">
    <text evidence="2">Belongs to the threonine aldolase family.</text>
</comment>
<evidence type="ECO:0000313" key="8">
    <source>
        <dbReference type="RefSeq" id="XP_031563317.1"/>
    </source>
</evidence>
<dbReference type="CDD" id="cd06502">
    <property type="entry name" value="TA_like"/>
    <property type="match status" value="1"/>
</dbReference>
<evidence type="ECO:0000256" key="4">
    <source>
        <dbReference type="ARBA" id="ARBA00023239"/>
    </source>
</evidence>
<dbReference type="GeneID" id="116298879"/>
<dbReference type="FunFam" id="3.40.640.10:FF:000030">
    <property type="entry name" value="Low-specificity L-threonine aldolase"/>
    <property type="match status" value="1"/>
</dbReference>
<dbReference type="InterPro" id="IPR015424">
    <property type="entry name" value="PyrdxlP-dep_Trfase"/>
</dbReference>
<dbReference type="InterPro" id="IPR023603">
    <property type="entry name" value="Low_specificity_L-TA-like"/>
</dbReference>
<protein>
    <submittedName>
        <fullName evidence="8">Probable low-specificity L-threonine aldolase 1</fullName>
    </submittedName>
</protein>
<dbReference type="Pfam" id="PF01212">
    <property type="entry name" value="Beta_elim_lyase"/>
    <property type="match status" value="1"/>
</dbReference>
<organism evidence="7 8">
    <name type="scientific">Actinia tenebrosa</name>
    <name type="common">Australian red waratah sea anemone</name>
    <dbReference type="NCBI Taxonomy" id="6105"/>
    <lineage>
        <taxon>Eukaryota</taxon>
        <taxon>Metazoa</taxon>
        <taxon>Cnidaria</taxon>
        <taxon>Anthozoa</taxon>
        <taxon>Hexacorallia</taxon>
        <taxon>Actiniaria</taxon>
        <taxon>Actiniidae</taxon>
        <taxon>Actinia</taxon>
    </lineage>
</organism>
<dbReference type="PIRSF" id="PIRSF017617">
    <property type="entry name" value="Thr_aldolase"/>
    <property type="match status" value="1"/>
</dbReference>
<dbReference type="GO" id="GO:0006567">
    <property type="term" value="P:L-threonine catabolic process"/>
    <property type="evidence" value="ECO:0007669"/>
    <property type="project" value="TreeGrafter"/>
</dbReference>
<dbReference type="FunFam" id="3.90.1150.10:FF:000041">
    <property type="entry name" value="Low-specificity L-threonine aldolase"/>
    <property type="match status" value="1"/>
</dbReference>
<dbReference type="AlphaFoldDB" id="A0A6P8ICB2"/>
<feature type="domain" description="Aromatic amino acid beta-eliminating lyase/threonine aldolase" evidence="6">
    <location>
        <begin position="58"/>
        <end position="344"/>
    </location>
</feature>
<comment type="cofactor">
    <cofactor evidence="1">
        <name>pyridoxal 5'-phosphate</name>
        <dbReference type="ChEBI" id="CHEBI:597326"/>
    </cofactor>
</comment>
<dbReference type="GO" id="GO:0005829">
    <property type="term" value="C:cytosol"/>
    <property type="evidence" value="ECO:0007669"/>
    <property type="project" value="TreeGrafter"/>
</dbReference>
<evidence type="ECO:0000256" key="1">
    <source>
        <dbReference type="ARBA" id="ARBA00001933"/>
    </source>
</evidence>
<gene>
    <name evidence="8" type="primary">LOC116298879</name>
</gene>
<evidence type="ECO:0000256" key="3">
    <source>
        <dbReference type="ARBA" id="ARBA00022898"/>
    </source>
</evidence>
<evidence type="ECO:0000256" key="5">
    <source>
        <dbReference type="PIRSR" id="PIRSR017617-1"/>
    </source>
</evidence>
<name>A0A6P8ICB2_ACTTE</name>
<dbReference type="Proteomes" id="UP000515163">
    <property type="component" value="Unplaced"/>
</dbReference>
<dbReference type="NCBIfam" id="NF041359">
    <property type="entry name" value="GntG_guanitoxin"/>
    <property type="match status" value="1"/>
</dbReference>
<sequence>MAQRILQTSFKKIIFIPLALNIIQNCRSSNSLITKAFSLYSSGIKGTMEQEKGIHVIDVRSDTVTKPTPEMRQVMANAEVGDDVFGEDPSINSLQEKSAKLLGKEAGLFVPSGSMGNIISIMAHCPHRGDEILVGDKSHICIWEQGSCSQIAGVHSRQIYTHPNGELDLEDMKSKIYDGQDDHFTHTKLICLEQTHNYSGGSVLSLPYLEKVKEIATVNNLSLHMDGARLFNAVAALGVPAAEVTKHMDSVTFCLSKALGAPVGSVIVGSKEFIARCHRHRKALGGGMRQAGIIAAAGIYALDNIAPKLVEDHTNTNRLVQGLMKLKGIDVDPKEIQSNMVYLNVTHDSLTANDIVHGMGTCSDNEPRKVIVKLLAISARRIRIVFHHQVQSNDVELIINKLRYILQS</sequence>
<dbReference type="InterPro" id="IPR015422">
    <property type="entry name" value="PyrdxlP-dep_Trfase_small"/>
</dbReference>
<accession>A0A6P8ICB2</accession>
<evidence type="ECO:0000313" key="7">
    <source>
        <dbReference type="Proteomes" id="UP000515163"/>
    </source>
</evidence>
<evidence type="ECO:0000259" key="6">
    <source>
        <dbReference type="Pfam" id="PF01212"/>
    </source>
</evidence>
<evidence type="ECO:0000256" key="2">
    <source>
        <dbReference type="ARBA" id="ARBA00006966"/>
    </source>
</evidence>
<dbReference type="PANTHER" id="PTHR48097:SF9">
    <property type="entry name" value="L-THREONINE ALDOLASE"/>
    <property type="match status" value="1"/>
</dbReference>
<dbReference type="Gene3D" id="3.40.640.10">
    <property type="entry name" value="Type I PLP-dependent aspartate aminotransferase-like (Major domain)"/>
    <property type="match status" value="1"/>
</dbReference>
<reference evidence="8" key="1">
    <citation type="submission" date="2025-08" db="UniProtKB">
        <authorList>
            <consortium name="RefSeq"/>
        </authorList>
    </citation>
    <scope>IDENTIFICATION</scope>
    <source>
        <tissue evidence="8">Tentacle</tissue>
    </source>
</reference>
<dbReference type="InParanoid" id="A0A6P8ICB2"/>
<proteinExistence type="inferred from homology"/>
<dbReference type="InterPro" id="IPR015421">
    <property type="entry name" value="PyrdxlP-dep_Trfase_major"/>
</dbReference>
<dbReference type="InterPro" id="IPR001597">
    <property type="entry name" value="ArAA_b-elim_lyase/Thr_aldolase"/>
</dbReference>